<evidence type="ECO:0000313" key="2">
    <source>
        <dbReference type="EMBL" id="SDR03231.1"/>
    </source>
</evidence>
<dbReference type="AlphaFoldDB" id="A0A1H1FQP1"/>
<dbReference type="EMBL" id="FNLC01000002">
    <property type="protein sequence ID" value="SDR03231.1"/>
    <property type="molecule type" value="Genomic_DNA"/>
</dbReference>
<sequence length="71" mass="7882">MAADDDGRTGLEVSGQRDWFRFGVYIAFLYAGFTLVILYLLQFDTTVGLVVAVVGSILYGIGIMVYVLYFT</sequence>
<keyword evidence="1" id="KW-1133">Transmembrane helix</keyword>
<keyword evidence="1" id="KW-0812">Transmembrane</keyword>
<organism evidence="2 3">
    <name type="scientific">Natronobacterium texcoconense</name>
    <dbReference type="NCBI Taxonomy" id="1095778"/>
    <lineage>
        <taxon>Archaea</taxon>
        <taxon>Methanobacteriati</taxon>
        <taxon>Methanobacteriota</taxon>
        <taxon>Stenosarchaea group</taxon>
        <taxon>Halobacteria</taxon>
        <taxon>Halobacteriales</taxon>
        <taxon>Natrialbaceae</taxon>
        <taxon>Natronobacterium</taxon>
    </lineage>
</organism>
<dbReference type="RefSeq" id="WP_090381207.1">
    <property type="nucleotide sequence ID" value="NZ_FNLC01000002.1"/>
</dbReference>
<evidence type="ECO:0000313" key="3">
    <source>
        <dbReference type="Proteomes" id="UP000198848"/>
    </source>
</evidence>
<dbReference type="STRING" id="1095778.SAMN04489842_2072"/>
<proteinExistence type="predicted"/>
<evidence type="ECO:0000256" key="1">
    <source>
        <dbReference type="SAM" id="Phobius"/>
    </source>
</evidence>
<keyword evidence="3" id="KW-1185">Reference proteome</keyword>
<feature type="transmembrane region" description="Helical" evidence="1">
    <location>
        <begin position="22"/>
        <end position="41"/>
    </location>
</feature>
<accession>A0A1H1FQP1</accession>
<gene>
    <name evidence="2" type="ORF">SAMN04489842_2072</name>
</gene>
<name>A0A1H1FQP1_NATTX</name>
<dbReference type="Proteomes" id="UP000198848">
    <property type="component" value="Unassembled WGS sequence"/>
</dbReference>
<feature type="transmembrane region" description="Helical" evidence="1">
    <location>
        <begin position="47"/>
        <end position="69"/>
    </location>
</feature>
<protein>
    <submittedName>
        <fullName evidence="2">Uncharacterized protein</fullName>
    </submittedName>
</protein>
<dbReference type="OrthoDB" id="168759at2157"/>
<keyword evidence="1" id="KW-0472">Membrane</keyword>
<reference evidence="3" key="1">
    <citation type="submission" date="2016-10" db="EMBL/GenBank/DDBJ databases">
        <authorList>
            <person name="Varghese N."/>
            <person name="Submissions S."/>
        </authorList>
    </citation>
    <scope>NUCLEOTIDE SEQUENCE [LARGE SCALE GENOMIC DNA]</scope>
    <source>
        <strain evidence="3">DSM 24767</strain>
    </source>
</reference>